<dbReference type="KEGG" id="lfp:Y981_01750"/>
<dbReference type="HOGENOM" id="CLU_1150766_0_0_0"/>
<dbReference type="Proteomes" id="UP000027059">
    <property type="component" value="Chromosome"/>
</dbReference>
<organism evidence="1 2">
    <name type="scientific">Leptospirillum ferriphilum YSK</name>
    <dbReference type="NCBI Taxonomy" id="1441628"/>
    <lineage>
        <taxon>Bacteria</taxon>
        <taxon>Pseudomonadati</taxon>
        <taxon>Nitrospirota</taxon>
        <taxon>Nitrospiria</taxon>
        <taxon>Nitrospirales</taxon>
        <taxon>Nitrospiraceae</taxon>
        <taxon>Leptospirillum</taxon>
    </lineage>
</organism>
<dbReference type="AlphaFoldDB" id="A0A059Y1K4"/>
<dbReference type="Gene3D" id="2.40.160.20">
    <property type="match status" value="1"/>
</dbReference>
<gene>
    <name evidence="1" type="ORF">Y981_01750</name>
</gene>
<dbReference type="InterPro" id="IPR011250">
    <property type="entry name" value="OMP/PagP_B-barrel"/>
</dbReference>
<reference evidence="2" key="1">
    <citation type="submission" date="2014-02" db="EMBL/GenBank/DDBJ databases">
        <title>Complete genome sequence and comparative genomic analysis of the nitrogen-fixing bacterium Leptospirillum ferriphilum YSK.</title>
        <authorList>
            <person name="Guo X."/>
            <person name="Yin H."/>
            <person name="Liang Y."/>
            <person name="Hu Q."/>
            <person name="Ma L."/>
            <person name="Xiao Y."/>
            <person name="Zhang X."/>
            <person name="Qiu G."/>
            <person name="Liu X."/>
        </authorList>
    </citation>
    <scope>NUCLEOTIDE SEQUENCE [LARGE SCALE GENOMIC DNA]</scope>
    <source>
        <strain evidence="2">YSK</strain>
    </source>
</reference>
<evidence type="ECO:0000313" key="1">
    <source>
        <dbReference type="EMBL" id="AIA31441.1"/>
    </source>
</evidence>
<dbReference type="EMBL" id="CP007243">
    <property type="protein sequence ID" value="AIA31441.1"/>
    <property type="molecule type" value="Genomic_DNA"/>
</dbReference>
<keyword evidence="2" id="KW-1185">Reference proteome</keyword>
<evidence type="ECO:0000313" key="2">
    <source>
        <dbReference type="Proteomes" id="UP000027059"/>
    </source>
</evidence>
<dbReference type="SUPFAM" id="SSF56925">
    <property type="entry name" value="OMPA-like"/>
    <property type="match status" value="1"/>
</dbReference>
<proteinExistence type="predicted"/>
<sequence>MPPAWTIDRPLILRTKKCVLTLSFLLSFAILLLFSRLMPAMADQPFSWQSVSFDGGPAFLLGGSVSGFLNGKPVASTNLLDLENNGMMFHVRWGSYVLPHLGLRFSVGYETFSANRGFSGLSGMPLTVGATVPLWDPRSENHTVIPYLAADLGPSFNSLSTNAGNAGSVSFTADAGAGVMYRLNTRVSFYGEAVGTYVDSPISTRGLASSSSNLSSGPLWFLPVVFGVTYEFRTPGQVPAS</sequence>
<protein>
    <recommendedName>
        <fullName evidence="3">Outer membrane protein beta-barrel domain-containing protein</fullName>
    </recommendedName>
</protein>
<dbReference type="OrthoDB" id="9881161at2"/>
<evidence type="ECO:0008006" key="3">
    <source>
        <dbReference type="Google" id="ProtNLM"/>
    </source>
</evidence>
<name>A0A059Y1K4_9BACT</name>
<accession>A0A059Y1K4</accession>
<dbReference type="RefSeq" id="WP_014960105.1">
    <property type="nucleotide sequence ID" value="NZ_CP007243.1"/>
</dbReference>
<reference evidence="1 2" key="2">
    <citation type="journal article" date="2015" name="Biomed. Res. Int.">
        <title>Effects of Arsenite Resistance on the Growth and Functional Gene Expression of Leptospirillum ferriphilum and Acidithiobacillus thiooxidans in Pure Culture and Coculture.</title>
        <authorList>
            <person name="Jiang H."/>
            <person name="Liang Y."/>
            <person name="Yin H."/>
            <person name="Xiao Y."/>
            <person name="Guo X."/>
            <person name="Xu Y."/>
            <person name="Hu Q."/>
            <person name="Liu H."/>
            <person name="Liu X."/>
        </authorList>
    </citation>
    <scope>NUCLEOTIDE SEQUENCE [LARGE SCALE GENOMIC DNA]</scope>
    <source>
        <strain evidence="1 2">YSK</strain>
    </source>
</reference>